<comment type="subcellular location">
    <subcellularLocation>
        <location evidence="1">Mitochondrion outer membrane</location>
    </subcellularLocation>
</comment>
<evidence type="ECO:0000313" key="12">
    <source>
        <dbReference type="Proteomes" id="UP001174691"/>
    </source>
</evidence>
<feature type="region of interest" description="Disordered" evidence="7">
    <location>
        <begin position="166"/>
        <end position="185"/>
    </location>
</feature>
<dbReference type="InterPro" id="IPR033468">
    <property type="entry name" value="Metaxin_GST"/>
</dbReference>
<name>A0AA38VUU0_9PEZI</name>
<protein>
    <recommendedName>
        <fullName evidence="13">Mitochondrial import receptor subunit</fullName>
    </recommendedName>
</protein>
<accession>A0AA38VUU0</accession>
<proteinExistence type="predicted"/>
<keyword evidence="6 8" id="KW-0472">Membrane</keyword>
<feature type="transmembrane region" description="Helical" evidence="8">
    <location>
        <begin position="349"/>
        <end position="368"/>
    </location>
</feature>
<reference evidence="11" key="1">
    <citation type="submission" date="2022-07" db="EMBL/GenBank/DDBJ databases">
        <title>Fungi with potential for degradation of polypropylene.</title>
        <authorList>
            <person name="Gostincar C."/>
        </authorList>
    </citation>
    <scope>NUCLEOTIDE SEQUENCE</scope>
    <source>
        <strain evidence="11">EXF-13287</strain>
    </source>
</reference>
<keyword evidence="3" id="KW-1000">Mitochondrion outer membrane</keyword>
<dbReference type="InterPro" id="IPR050931">
    <property type="entry name" value="Mito_Protein_Transport_Metaxin"/>
</dbReference>
<evidence type="ECO:0000256" key="5">
    <source>
        <dbReference type="ARBA" id="ARBA00023128"/>
    </source>
</evidence>
<evidence type="ECO:0000256" key="6">
    <source>
        <dbReference type="ARBA" id="ARBA00023136"/>
    </source>
</evidence>
<feature type="domain" description="Metaxin glutathione S-transferase" evidence="10">
    <location>
        <begin position="244"/>
        <end position="286"/>
    </location>
</feature>
<evidence type="ECO:0000256" key="2">
    <source>
        <dbReference type="ARBA" id="ARBA00022448"/>
    </source>
</evidence>
<gene>
    <name evidence="11" type="ORF">NKR19_g5932</name>
</gene>
<dbReference type="PANTHER" id="PTHR12289:SF41">
    <property type="entry name" value="FAILED AXON CONNECTIONS-RELATED"/>
    <property type="match status" value="1"/>
</dbReference>
<keyword evidence="8" id="KW-0812">Transmembrane</keyword>
<dbReference type="GO" id="GO:0007005">
    <property type="term" value="P:mitochondrion organization"/>
    <property type="evidence" value="ECO:0007669"/>
    <property type="project" value="TreeGrafter"/>
</dbReference>
<sequence>MVLELHVWGPAFGLPSLDPECLGAIAYFTQALDRSEWTVVRSSPSAVPTRRLPTLHDPQTQTWTASLPSIISRLTLNPPPTFHSPDTPLTPSQLATSTAYATYLTASASPLLSLSLYASTANWTASVRPAYTSSLPFPLGWTEVPAVRRAWLRLADATGIDLLDAEDAERPAGPPEDGGVLPPDIKLPKKKQGVADLLTPEQKARIGLHALVDGVMDVLADLKGEEKKWFLLDDDDGEEGAGGPTTLDCVAFGYLALMVYPDLPRPWLRDRIVEKYPALQAWVNDMTAVCFGDGVPTAAPVAGTAEARRGEDGVVRVAGRFVDGVGRSVPGLGEEWRRWRDVGLGVGDVLAIAGGTAVAAVLVAAYVLHKRGSALMPVLGAPVHRWEAPRRGLAGFGAAGALFGGFFTPEVRFGSVGGGESGRVQTEVQAPFGGKVDGVEVDVNVDID</sequence>
<dbReference type="InterPro" id="IPR019564">
    <property type="entry name" value="Sam37/metaxin_N"/>
</dbReference>
<comment type="caution">
    <text evidence="11">The sequence shown here is derived from an EMBL/GenBank/DDBJ whole genome shotgun (WGS) entry which is preliminary data.</text>
</comment>
<evidence type="ECO:0000256" key="3">
    <source>
        <dbReference type="ARBA" id="ARBA00022787"/>
    </source>
</evidence>
<dbReference type="GO" id="GO:0015031">
    <property type="term" value="P:protein transport"/>
    <property type="evidence" value="ECO:0007669"/>
    <property type="project" value="UniProtKB-KW"/>
</dbReference>
<evidence type="ECO:0000259" key="9">
    <source>
        <dbReference type="Pfam" id="PF10568"/>
    </source>
</evidence>
<keyword evidence="5" id="KW-0496">Mitochondrion</keyword>
<dbReference type="GO" id="GO:0001401">
    <property type="term" value="C:SAM complex"/>
    <property type="evidence" value="ECO:0007669"/>
    <property type="project" value="InterPro"/>
</dbReference>
<dbReference type="Proteomes" id="UP001174691">
    <property type="component" value="Unassembled WGS sequence"/>
</dbReference>
<keyword evidence="2" id="KW-0813">Transport</keyword>
<dbReference type="Pfam" id="PF10568">
    <property type="entry name" value="Tom37"/>
    <property type="match status" value="1"/>
</dbReference>
<feature type="domain" description="Mitochondrial outer membrane transport complex Sam37/metaxin N-terminal" evidence="9">
    <location>
        <begin position="21"/>
        <end position="147"/>
    </location>
</feature>
<evidence type="ECO:0000256" key="4">
    <source>
        <dbReference type="ARBA" id="ARBA00022927"/>
    </source>
</evidence>
<evidence type="ECO:0008006" key="13">
    <source>
        <dbReference type="Google" id="ProtNLM"/>
    </source>
</evidence>
<organism evidence="11 12">
    <name type="scientific">Coniochaeta hoffmannii</name>
    <dbReference type="NCBI Taxonomy" id="91930"/>
    <lineage>
        <taxon>Eukaryota</taxon>
        <taxon>Fungi</taxon>
        <taxon>Dikarya</taxon>
        <taxon>Ascomycota</taxon>
        <taxon>Pezizomycotina</taxon>
        <taxon>Sordariomycetes</taxon>
        <taxon>Sordariomycetidae</taxon>
        <taxon>Coniochaetales</taxon>
        <taxon>Coniochaetaceae</taxon>
        <taxon>Coniochaeta</taxon>
    </lineage>
</organism>
<evidence type="ECO:0000259" key="10">
    <source>
        <dbReference type="Pfam" id="PF17171"/>
    </source>
</evidence>
<evidence type="ECO:0000256" key="7">
    <source>
        <dbReference type="SAM" id="MobiDB-lite"/>
    </source>
</evidence>
<dbReference type="EMBL" id="JANBVN010000086">
    <property type="protein sequence ID" value="KAJ9148728.1"/>
    <property type="molecule type" value="Genomic_DNA"/>
</dbReference>
<dbReference type="AlphaFoldDB" id="A0AA38VUU0"/>
<dbReference type="PANTHER" id="PTHR12289">
    <property type="entry name" value="METAXIN RELATED"/>
    <property type="match status" value="1"/>
</dbReference>
<keyword evidence="4" id="KW-0653">Protein transport</keyword>
<keyword evidence="12" id="KW-1185">Reference proteome</keyword>
<evidence type="ECO:0000313" key="11">
    <source>
        <dbReference type="EMBL" id="KAJ9148728.1"/>
    </source>
</evidence>
<dbReference type="Pfam" id="PF17171">
    <property type="entry name" value="GST_C_6"/>
    <property type="match status" value="1"/>
</dbReference>
<evidence type="ECO:0000256" key="1">
    <source>
        <dbReference type="ARBA" id="ARBA00004294"/>
    </source>
</evidence>
<evidence type="ECO:0000256" key="8">
    <source>
        <dbReference type="SAM" id="Phobius"/>
    </source>
</evidence>
<keyword evidence="8" id="KW-1133">Transmembrane helix</keyword>